<reference evidence="8 9" key="1">
    <citation type="submission" date="2016-02" db="EMBL/GenBank/DDBJ databases">
        <authorList>
            <person name="Wen L."/>
            <person name="He K."/>
            <person name="Yang H."/>
        </authorList>
    </citation>
    <scope>NUCLEOTIDE SEQUENCE [LARGE SCALE GENOMIC DNA]</scope>
    <source>
        <strain evidence="8 9">CV41</strain>
    </source>
</reference>
<dbReference type="GO" id="GO:0016616">
    <property type="term" value="F:oxidoreductase activity, acting on the CH-OH group of donors, NAD or NADP as acceptor"/>
    <property type="evidence" value="ECO:0007669"/>
    <property type="project" value="UniProtKB-ARBA"/>
</dbReference>
<keyword evidence="3" id="KW-0560">Oxidoreductase</keyword>
<keyword evidence="9" id="KW-1185">Reference proteome</keyword>
<dbReference type="SUPFAM" id="SSF51430">
    <property type="entry name" value="NAD(P)-linked oxidoreductase"/>
    <property type="match status" value="1"/>
</dbReference>
<organism evidence="8 9">
    <name type="scientific">Cephaloticoccus capnophilus</name>
    <dbReference type="NCBI Taxonomy" id="1548208"/>
    <lineage>
        <taxon>Bacteria</taxon>
        <taxon>Pseudomonadati</taxon>
        <taxon>Verrucomicrobiota</taxon>
        <taxon>Opitutia</taxon>
        <taxon>Opitutales</taxon>
        <taxon>Opitutaceae</taxon>
        <taxon>Cephaloticoccus</taxon>
    </lineage>
</organism>
<name>A0A139SNV7_9BACT</name>
<evidence type="ECO:0000256" key="3">
    <source>
        <dbReference type="ARBA" id="ARBA00023002"/>
    </source>
</evidence>
<comment type="similarity">
    <text evidence="1">Belongs to the aldo/keto reductase family.</text>
</comment>
<dbReference type="PRINTS" id="PR00069">
    <property type="entry name" value="ALDKETRDTASE"/>
</dbReference>
<dbReference type="PROSITE" id="PS00062">
    <property type="entry name" value="ALDOKETO_REDUCTASE_2"/>
    <property type="match status" value="1"/>
</dbReference>
<dbReference type="STRING" id="1548208.AXK12_03740"/>
<evidence type="ECO:0000256" key="6">
    <source>
        <dbReference type="PIRSR" id="PIRSR000097-3"/>
    </source>
</evidence>
<dbReference type="FunFam" id="3.20.20.100:FF:000015">
    <property type="entry name" value="Oxidoreductase, aldo/keto reductase family"/>
    <property type="match status" value="1"/>
</dbReference>
<dbReference type="InterPro" id="IPR036812">
    <property type="entry name" value="NAD(P)_OxRdtase_dom_sf"/>
</dbReference>
<dbReference type="InterPro" id="IPR018170">
    <property type="entry name" value="Aldo/ket_reductase_CS"/>
</dbReference>
<evidence type="ECO:0000313" key="8">
    <source>
        <dbReference type="EMBL" id="KXU36256.1"/>
    </source>
</evidence>
<protein>
    <recommendedName>
        <fullName evidence="7">NADP-dependent oxidoreductase domain-containing protein</fullName>
    </recommendedName>
</protein>
<dbReference type="PROSITE" id="PS00798">
    <property type="entry name" value="ALDOKETO_REDUCTASE_1"/>
    <property type="match status" value="1"/>
</dbReference>
<feature type="domain" description="NADP-dependent oxidoreductase" evidence="7">
    <location>
        <begin position="21"/>
        <end position="261"/>
    </location>
</feature>
<dbReference type="InterPro" id="IPR023210">
    <property type="entry name" value="NADP_OxRdtase_dom"/>
</dbReference>
<feature type="binding site" evidence="5">
    <location>
        <position position="110"/>
    </location>
    <ligand>
        <name>substrate</name>
    </ligand>
</feature>
<dbReference type="PIRSF" id="PIRSF000097">
    <property type="entry name" value="AKR"/>
    <property type="match status" value="1"/>
</dbReference>
<evidence type="ECO:0000313" key="9">
    <source>
        <dbReference type="Proteomes" id="UP000071392"/>
    </source>
</evidence>
<evidence type="ECO:0000259" key="7">
    <source>
        <dbReference type="Pfam" id="PF00248"/>
    </source>
</evidence>
<dbReference type="PROSITE" id="PS00063">
    <property type="entry name" value="ALDOKETO_REDUCTASE_3"/>
    <property type="match status" value="1"/>
</dbReference>
<dbReference type="PANTHER" id="PTHR43827:SF3">
    <property type="entry name" value="NADP-DEPENDENT OXIDOREDUCTASE DOMAIN-CONTAINING PROTEIN"/>
    <property type="match status" value="1"/>
</dbReference>
<dbReference type="AlphaFoldDB" id="A0A139SNV7"/>
<dbReference type="EMBL" id="LSZP01000028">
    <property type="protein sequence ID" value="KXU36256.1"/>
    <property type="molecule type" value="Genomic_DNA"/>
</dbReference>
<keyword evidence="2" id="KW-0521">NADP</keyword>
<proteinExistence type="inferred from homology"/>
<sequence length="277" mass="30393">MSHPNSTPTLTLNDGYQMPQLGFGTFELSDEAVVPAVLKALEVGYRHIDTAKAYHNEAGVGRAVRESGLPREEIFVTTKLWNTDHERAGEALEESLERLGLDYVDLYLIHWPKLGLDKRVEAWAAMEQARAKGLIRSIGLSNFTPQFLSEILKNGSVVPAANQVEYHPTFQQRETVAANAAAGVVTQAWSPLGQAKHLDNAVLGRIARETGRTVAQVVLRWHLQQGRVAIPKTATPARIAENFAVTDFSLTPEQMAAIDALHSGNRLGPDPDLVQSF</sequence>
<feature type="active site" description="Proton donor" evidence="4">
    <location>
        <position position="54"/>
    </location>
</feature>
<evidence type="ECO:0000256" key="5">
    <source>
        <dbReference type="PIRSR" id="PIRSR000097-2"/>
    </source>
</evidence>
<dbReference type="Proteomes" id="UP000071392">
    <property type="component" value="Unassembled WGS sequence"/>
</dbReference>
<evidence type="ECO:0000256" key="2">
    <source>
        <dbReference type="ARBA" id="ARBA00022857"/>
    </source>
</evidence>
<evidence type="ECO:0000256" key="1">
    <source>
        <dbReference type="ARBA" id="ARBA00007905"/>
    </source>
</evidence>
<dbReference type="Pfam" id="PF00248">
    <property type="entry name" value="Aldo_ket_red"/>
    <property type="match status" value="1"/>
</dbReference>
<dbReference type="OrthoDB" id="9804790at2"/>
<accession>A0A139SNV7</accession>
<dbReference type="PANTHER" id="PTHR43827">
    <property type="entry name" value="2,5-DIKETO-D-GLUCONIC ACID REDUCTASE"/>
    <property type="match status" value="1"/>
</dbReference>
<comment type="caution">
    <text evidence="8">The sequence shown here is derived from an EMBL/GenBank/DDBJ whole genome shotgun (WGS) entry which is preliminary data.</text>
</comment>
<feature type="site" description="Lowers pKa of active site Tyr" evidence="6">
    <location>
        <position position="79"/>
    </location>
</feature>
<dbReference type="InterPro" id="IPR020471">
    <property type="entry name" value="AKR"/>
</dbReference>
<gene>
    <name evidence="8" type="ORF">AXK12_03740</name>
</gene>
<evidence type="ECO:0000256" key="4">
    <source>
        <dbReference type="PIRSR" id="PIRSR000097-1"/>
    </source>
</evidence>
<dbReference type="Gene3D" id="3.20.20.100">
    <property type="entry name" value="NADP-dependent oxidoreductase domain"/>
    <property type="match status" value="1"/>
</dbReference>